<dbReference type="Pfam" id="PF00734">
    <property type="entry name" value="CBM_1"/>
    <property type="match status" value="1"/>
</dbReference>
<dbReference type="InterPro" id="IPR035971">
    <property type="entry name" value="CBD_sf"/>
</dbReference>
<dbReference type="EMBL" id="JBBBZM010000083">
    <property type="protein sequence ID" value="KAL0634866.1"/>
    <property type="molecule type" value="Genomic_DNA"/>
</dbReference>
<gene>
    <name evidence="5" type="primary">CEL3</name>
    <name evidence="5" type="ORF">Q9L58_006226</name>
</gene>
<keyword evidence="5" id="KW-0378">Hydrolase</keyword>
<dbReference type="SUPFAM" id="SSF57180">
    <property type="entry name" value="Cellulose-binding domain"/>
    <property type="match status" value="1"/>
</dbReference>
<evidence type="ECO:0000313" key="6">
    <source>
        <dbReference type="Proteomes" id="UP001447188"/>
    </source>
</evidence>
<feature type="chain" id="PRO_5045752340" evidence="3">
    <location>
        <begin position="20"/>
        <end position="107"/>
    </location>
</feature>
<dbReference type="SMART" id="SM00236">
    <property type="entry name" value="fCBD"/>
    <property type="match status" value="1"/>
</dbReference>
<evidence type="ECO:0000256" key="3">
    <source>
        <dbReference type="SAM" id="SignalP"/>
    </source>
</evidence>
<feature type="domain" description="CBM1" evidence="4">
    <location>
        <begin position="19"/>
        <end position="55"/>
    </location>
</feature>
<dbReference type="GO" id="GO:0008810">
    <property type="term" value="F:cellulase activity"/>
    <property type="evidence" value="ECO:0007669"/>
    <property type="project" value="UniProtKB-EC"/>
</dbReference>
<evidence type="ECO:0000256" key="2">
    <source>
        <dbReference type="SAM" id="MobiDB-lite"/>
    </source>
</evidence>
<reference evidence="5 6" key="1">
    <citation type="submission" date="2024-02" db="EMBL/GenBank/DDBJ databases">
        <title>Discinaceae phylogenomics.</title>
        <authorList>
            <person name="Dirks A.C."/>
            <person name="James T.Y."/>
        </authorList>
    </citation>
    <scope>NUCLEOTIDE SEQUENCE [LARGE SCALE GENOMIC DNA]</scope>
    <source>
        <strain evidence="5 6">ACD0624</strain>
    </source>
</reference>
<evidence type="ECO:0000256" key="1">
    <source>
        <dbReference type="ARBA" id="ARBA00022729"/>
    </source>
</evidence>
<feature type="compositionally biased region" description="Low complexity" evidence="2">
    <location>
        <begin position="60"/>
        <end position="78"/>
    </location>
</feature>
<protein>
    <submittedName>
        <fullName evidence="5">Beta-glucosidase cel3A</fullName>
        <ecNumber evidence="5">3.2.1.4</ecNumber>
    </submittedName>
</protein>
<name>A0ABR3GFX8_9PEZI</name>
<dbReference type="PROSITE" id="PS51164">
    <property type="entry name" value="CBM1_2"/>
    <property type="match status" value="1"/>
</dbReference>
<comment type="caution">
    <text evidence="5">The sequence shown here is derived from an EMBL/GenBank/DDBJ whole genome shotgun (WGS) entry which is preliminary data.</text>
</comment>
<keyword evidence="1 3" id="KW-0732">Signal</keyword>
<evidence type="ECO:0000259" key="4">
    <source>
        <dbReference type="PROSITE" id="PS51164"/>
    </source>
</evidence>
<dbReference type="Proteomes" id="UP001447188">
    <property type="component" value="Unassembled WGS sequence"/>
</dbReference>
<keyword evidence="5" id="KW-0326">Glycosidase</keyword>
<keyword evidence="6" id="KW-1185">Reference proteome</keyword>
<dbReference type="InterPro" id="IPR000254">
    <property type="entry name" value="CBD"/>
</dbReference>
<proteinExistence type="predicted"/>
<dbReference type="PROSITE" id="PS00562">
    <property type="entry name" value="CBM1_1"/>
    <property type="match status" value="1"/>
</dbReference>
<organism evidence="5 6">
    <name type="scientific">Discina gigas</name>
    <dbReference type="NCBI Taxonomy" id="1032678"/>
    <lineage>
        <taxon>Eukaryota</taxon>
        <taxon>Fungi</taxon>
        <taxon>Dikarya</taxon>
        <taxon>Ascomycota</taxon>
        <taxon>Pezizomycotina</taxon>
        <taxon>Pezizomycetes</taxon>
        <taxon>Pezizales</taxon>
        <taxon>Discinaceae</taxon>
        <taxon>Discina</taxon>
    </lineage>
</organism>
<accession>A0ABR3GFX8</accession>
<dbReference type="EC" id="3.2.1.4" evidence="5"/>
<sequence>MKTILALAAVSVLPAFVAGQQSAWGQCGGNGYTGPTTCVSGYYCNKQNDFYSQCIPGAASTPATPPSTTAPGQPAPSSGTCTGVTKFKYFGVNQASSTQNHHSSAIG</sequence>
<feature type="signal peptide" evidence="3">
    <location>
        <begin position="1"/>
        <end position="19"/>
    </location>
</feature>
<feature type="region of interest" description="Disordered" evidence="2">
    <location>
        <begin position="60"/>
        <end position="79"/>
    </location>
</feature>
<evidence type="ECO:0000313" key="5">
    <source>
        <dbReference type="EMBL" id="KAL0634866.1"/>
    </source>
</evidence>